<dbReference type="OrthoDB" id="7367179at2759"/>
<dbReference type="Proteomes" id="UP000494256">
    <property type="component" value="Unassembled WGS sequence"/>
</dbReference>
<evidence type="ECO:0000313" key="3">
    <source>
        <dbReference type="EMBL" id="CAB3252445.1"/>
    </source>
</evidence>
<evidence type="ECO:0000256" key="1">
    <source>
        <dbReference type="SAM" id="MobiDB-lite"/>
    </source>
</evidence>
<feature type="compositionally biased region" description="Polar residues" evidence="1">
    <location>
        <begin position="19"/>
        <end position="46"/>
    </location>
</feature>
<comment type="caution">
    <text evidence="2">The sequence shown here is derived from an EMBL/GenBank/DDBJ whole genome shotgun (WGS) entry which is preliminary data.</text>
</comment>
<feature type="region of interest" description="Disordered" evidence="1">
    <location>
        <begin position="1"/>
        <end position="46"/>
    </location>
</feature>
<keyword evidence="4" id="KW-1185">Reference proteome</keyword>
<feature type="compositionally biased region" description="Basic and acidic residues" evidence="1">
    <location>
        <begin position="1"/>
        <end position="10"/>
    </location>
</feature>
<reference evidence="4 5" key="1">
    <citation type="submission" date="2020-04" db="EMBL/GenBank/DDBJ databases">
        <authorList>
            <person name="Wallbank WR R."/>
            <person name="Pardo Diaz C."/>
            <person name="Kozak K."/>
            <person name="Martin S."/>
            <person name="Jiggins C."/>
            <person name="Moest M."/>
            <person name="Warren A I."/>
            <person name="Byers J.R.P. K."/>
            <person name="Montejo-Kovacevich G."/>
            <person name="Yen C E."/>
        </authorList>
    </citation>
    <scope>NUCLEOTIDE SEQUENCE [LARGE SCALE GENOMIC DNA]</scope>
</reference>
<evidence type="ECO:0000313" key="4">
    <source>
        <dbReference type="Proteomes" id="UP000494106"/>
    </source>
</evidence>
<feature type="compositionally biased region" description="Basic and acidic residues" evidence="1">
    <location>
        <begin position="99"/>
        <end position="111"/>
    </location>
</feature>
<dbReference type="AlphaFoldDB" id="A0A8S0ZHC0"/>
<gene>
    <name evidence="3" type="ORF">APLA_LOCUS13545</name>
    <name evidence="2" type="ORF">APLA_LOCUS5405</name>
</gene>
<sequence length="140" mass="16022">MNLAEKHTDNENIADEVTSRQGTTSHQEEWATNENMESDTQNEIATVTSTEIVQLVDSFIPMSSDGHIESAEQASTLSTEKPPRKRQKKSQPQEWNANKNKEQREKGKAYLGKKKIENKWGFVEPKLDRKMKARCKCKLS</sequence>
<name>A0A8S0ZHC0_ARCPL</name>
<evidence type="ECO:0000313" key="5">
    <source>
        <dbReference type="Proteomes" id="UP000494256"/>
    </source>
</evidence>
<proteinExistence type="predicted"/>
<organism evidence="2 5">
    <name type="scientific">Arctia plantaginis</name>
    <name type="common">Wood tiger moth</name>
    <name type="synonym">Phalaena plantaginis</name>
    <dbReference type="NCBI Taxonomy" id="874455"/>
    <lineage>
        <taxon>Eukaryota</taxon>
        <taxon>Metazoa</taxon>
        <taxon>Ecdysozoa</taxon>
        <taxon>Arthropoda</taxon>
        <taxon>Hexapoda</taxon>
        <taxon>Insecta</taxon>
        <taxon>Pterygota</taxon>
        <taxon>Neoptera</taxon>
        <taxon>Endopterygota</taxon>
        <taxon>Lepidoptera</taxon>
        <taxon>Glossata</taxon>
        <taxon>Ditrysia</taxon>
        <taxon>Noctuoidea</taxon>
        <taxon>Erebidae</taxon>
        <taxon>Arctiinae</taxon>
        <taxon>Arctia</taxon>
    </lineage>
</organism>
<dbReference type="Proteomes" id="UP000494106">
    <property type="component" value="Unassembled WGS sequence"/>
</dbReference>
<accession>A0A8S0ZHC0</accession>
<evidence type="ECO:0000313" key="2">
    <source>
        <dbReference type="EMBL" id="CAB3231914.1"/>
    </source>
</evidence>
<dbReference type="EMBL" id="CADEBD010000289">
    <property type="protein sequence ID" value="CAB3231914.1"/>
    <property type="molecule type" value="Genomic_DNA"/>
</dbReference>
<feature type="region of interest" description="Disordered" evidence="1">
    <location>
        <begin position="64"/>
        <end position="111"/>
    </location>
</feature>
<dbReference type="EMBL" id="CADEBC010000555">
    <property type="protein sequence ID" value="CAB3252445.1"/>
    <property type="molecule type" value="Genomic_DNA"/>
</dbReference>
<protein>
    <submittedName>
        <fullName evidence="2">Uncharacterized protein</fullName>
    </submittedName>
</protein>